<dbReference type="EMBL" id="KN822110">
    <property type="protein sequence ID" value="KIM56794.1"/>
    <property type="molecule type" value="Genomic_DNA"/>
</dbReference>
<dbReference type="Gene3D" id="3.80.10.10">
    <property type="entry name" value="Ribonuclease Inhibitor"/>
    <property type="match status" value="1"/>
</dbReference>
<dbReference type="STRING" id="1036808.A0A0C3DKE6"/>
<dbReference type="HOGENOM" id="CLU_023752_1_0_1"/>
<proteinExistence type="predicted"/>
<dbReference type="AlphaFoldDB" id="A0A0C3DKE6"/>
<gene>
    <name evidence="1" type="ORF">SCLCIDRAFT_1220069</name>
</gene>
<name>A0A0C3DKE6_9AGAM</name>
<dbReference type="SUPFAM" id="SSF52047">
    <property type="entry name" value="RNI-like"/>
    <property type="match status" value="1"/>
</dbReference>
<sequence>MACAHRWRSLSVTASDHSSGGDPEEEGEELLTQFIADRINRLHFPSLQSVTISSFCNVGHLDFLSVARVPALEHLELDKFMTIGEKPTPVAMLKTLKLNFEKGCFIDYPPCWSLIRTQALTKLSLSGKAQSFSSQPNSLYFPSLVLLEMDGVTETRPILDAIVAPNLKEVNCSRCYDSPSVTSSESRSKFTNVRRLSLSCSVCAELHYGDAVRFCESFPGVHHVELDAEDWPYLFNPPSSQLEPGRNSDNRYPMDLWTELKSLTFKGLHSEWLRYDQPTTWLVHRRALGQQQLHVKVKESCRVQELYERSIWAYKCLNENCNLELDGPSSSGVSS</sequence>
<protein>
    <recommendedName>
        <fullName evidence="3">F-box domain-containing protein</fullName>
    </recommendedName>
</protein>
<reference evidence="1 2" key="1">
    <citation type="submission" date="2014-04" db="EMBL/GenBank/DDBJ databases">
        <authorList>
            <consortium name="DOE Joint Genome Institute"/>
            <person name="Kuo A."/>
            <person name="Kohler A."/>
            <person name="Nagy L.G."/>
            <person name="Floudas D."/>
            <person name="Copeland A."/>
            <person name="Barry K.W."/>
            <person name="Cichocki N."/>
            <person name="Veneault-Fourrey C."/>
            <person name="LaButti K."/>
            <person name="Lindquist E.A."/>
            <person name="Lipzen A."/>
            <person name="Lundell T."/>
            <person name="Morin E."/>
            <person name="Murat C."/>
            <person name="Sun H."/>
            <person name="Tunlid A."/>
            <person name="Henrissat B."/>
            <person name="Grigoriev I.V."/>
            <person name="Hibbett D.S."/>
            <person name="Martin F."/>
            <person name="Nordberg H.P."/>
            <person name="Cantor M.N."/>
            <person name="Hua S.X."/>
        </authorList>
    </citation>
    <scope>NUCLEOTIDE SEQUENCE [LARGE SCALE GENOMIC DNA]</scope>
    <source>
        <strain evidence="1 2">Foug A</strain>
    </source>
</reference>
<evidence type="ECO:0000313" key="1">
    <source>
        <dbReference type="EMBL" id="KIM56794.1"/>
    </source>
</evidence>
<organism evidence="1 2">
    <name type="scientific">Scleroderma citrinum Foug A</name>
    <dbReference type="NCBI Taxonomy" id="1036808"/>
    <lineage>
        <taxon>Eukaryota</taxon>
        <taxon>Fungi</taxon>
        <taxon>Dikarya</taxon>
        <taxon>Basidiomycota</taxon>
        <taxon>Agaricomycotina</taxon>
        <taxon>Agaricomycetes</taxon>
        <taxon>Agaricomycetidae</taxon>
        <taxon>Boletales</taxon>
        <taxon>Sclerodermatineae</taxon>
        <taxon>Sclerodermataceae</taxon>
        <taxon>Scleroderma</taxon>
    </lineage>
</organism>
<accession>A0A0C3DKE6</accession>
<keyword evidence="2" id="KW-1185">Reference proteome</keyword>
<dbReference type="Proteomes" id="UP000053989">
    <property type="component" value="Unassembled WGS sequence"/>
</dbReference>
<dbReference type="InParanoid" id="A0A0C3DKE6"/>
<evidence type="ECO:0008006" key="3">
    <source>
        <dbReference type="Google" id="ProtNLM"/>
    </source>
</evidence>
<reference evidence="2" key="2">
    <citation type="submission" date="2015-01" db="EMBL/GenBank/DDBJ databases">
        <title>Evolutionary Origins and Diversification of the Mycorrhizal Mutualists.</title>
        <authorList>
            <consortium name="DOE Joint Genome Institute"/>
            <consortium name="Mycorrhizal Genomics Consortium"/>
            <person name="Kohler A."/>
            <person name="Kuo A."/>
            <person name="Nagy L.G."/>
            <person name="Floudas D."/>
            <person name="Copeland A."/>
            <person name="Barry K.W."/>
            <person name="Cichocki N."/>
            <person name="Veneault-Fourrey C."/>
            <person name="LaButti K."/>
            <person name="Lindquist E.A."/>
            <person name="Lipzen A."/>
            <person name="Lundell T."/>
            <person name="Morin E."/>
            <person name="Murat C."/>
            <person name="Riley R."/>
            <person name="Ohm R."/>
            <person name="Sun H."/>
            <person name="Tunlid A."/>
            <person name="Henrissat B."/>
            <person name="Grigoriev I.V."/>
            <person name="Hibbett D.S."/>
            <person name="Martin F."/>
        </authorList>
    </citation>
    <scope>NUCLEOTIDE SEQUENCE [LARGE SCALE GENOMIC DNA]</scope>
    <source>
        <strain evidence="2">Foug A</strain>
    </source>
</reference>
<dbReference type="InterPro" id="IPR032675">
    <property type="entry name" value="LRR_dom_sf"/>
</dbReference>
<evidence type="ECO:0000313" key="2">
    <source>
        <dbReference type="Proteomes" id="UP000053989"/>
    </source>
</evidence>
<dbReference type="OrthoDB" id="2641965at2759"/>